<organism evidence="2 3">
    <name type="scientific">Trichogramma kaykai</name>
    <dbReference type="NCBI Taxonomy" id="54128"/>
    <lineage>
        <taxon>Eukaryota</taxon>
        <taxon>Metazoa</taxon>
        <taxon>Ecdysozoa</taxon>
        <taxon>Arthropoda</taxon>
        <taxon>Hexapoda</taxon>
        <taxon>Insecta</taxon>
        <taxon>Pterygota</taxon>
        <taxon>Neoptera</taxon>
        <taxon>Endopterygota</taxon>
        <taxon>Hymenoptera</taxon>
        <taxon>Apocrita</taxon>
        <taxon>Proctotrupomorpha</taxon>
        <taxon>Chalcidoidea</taxon>
        <taxon>Trichogrammatidae</taxon>
        <taxon>Trichogramma</taxon>
    </lineage>
</organism>
<evidence type="ECO:0000313" key="3">
    <source>
        <dbReference type="Proteomes" id="UP001627154"/>
    </source>
</evidence>
<gene>
    <name evidence="2" type="ORF">TKK_013118</name>
</gene>
<feature type="region of interest" description="Disordered" evidence="1">
    <location>
        <begin position="1"/>
        <end position="20"/>
    </location>
</feature>
<comment type="caution">
    <text evidence="2">The sequence shown here is derived from an EMBL/GenBank/DDBJ whole genome shotgun (WGS) entry which is preliminary data.</text>
</comment>
<dbReference type="AlphaFoldDB" id="A0ABD2WGW0"/>
<dbReference type="Proteomes" id="UP001627154">
    <property type="component" value="Unassembled WGS sequence"/>
</dbReference>
<proteinExistence type="predicted"/>
<evidence type="ECO:0000313" key="2">
    <source>
        <dbReference type="EMBL" id="KAL3392290.1"/>
    </source>
</evidence>
<dbReference type="EMBL" id="JBJJXI010000106">
    <property type="protein sequence ID" value="KAL3392290.1"/>
    <property type="molecule type" value="Genomic_DNA"/>
</dbReference>
<keyword evidence="3" id="KW-1185">Reference proteome</keyword>
<protein>
    <submittedName>
        <fullName evidence="2">Uncharacterized protein</fullName>
    </submittedName>
</protein>
<name>A0ABD2WGW0_9HYME</name>
<reference evidence="2 3" key="1">
    <citation type="journal article" date="2024" name="bioRxiv">
        <title>A reference genome for Trichogramma kaykai: A tiny desert-dwelling parasitoid wasp with competing sex-ratio distorters.</title>
        <authorList>
            <person name="Culotta J."/>
            <person name="Lindsey A.R."/>
        </authorList>
    </citation>
    <scope>NUCLEOTIDE SEQUENCE [LARGE SCALE GENOMIC DNA]</scope>
    <source>
        <strain evidence="2 3">KSX58</strain>
    </source>
</reference>
<sequence length="66" mass="7552">MADDERRHAPMVNGTTIETQDDDAAKCVLRSAQNGRLDDSIYENGETANDVLCYDVQWQLLQEEHR</sequence>
<accession>A0ABD2WGW0</accession>
<evidence type="ECO:0000256" key="1">
    <source>
        <dbReference type="SAM" id="MobiDB-lite"/>
    </source>
</evidence>